<dbReference type="Gene3D" id="3.50.50.60">
    <property type="entry name" value="FAD/NAD(P)-binding domain"/>
    <property type="match status" value="2"/>
</dbReference>
<dbReference type="RefSeq" id="WP_377264617.1">
    <property type="nucleotide sequence ID" value="NZ_JBHMAA010000028.1"/>
</dbReference>
<reference evidence="4 5" key="1">
    <citation type="submission" date="2024-09" db="EMBL/GenBank/DDBJ databases">
        <authorList>
            <person name="Sun Q."/>
            <person name="Mori K."/>
        </authorList>
    </citation>
    <scope>NUCLEOTIDE SEQUENCE [LARGE SCALE GENOMIC DNA]</scope>
    <source>
        <strain evidence="4 5">TBRC 4938</strain>
    </source>
</reference>
<dbReference type="Proteomes" id="UP001589692">
    <property type="component" value="Unassembled WGS sequence"/>
</dbReference>
<dbReference type="NCBIfam" id="NF009472">
    <property type="entry name" value="PRK12834.1"/>
    <property type="match status" value="1"/>
</dbReference>
<keyword evidence="2" id="KW-0560">Oxidoreductase</keyword>
<feature type="domain" description="FAD-dependent oxidoreductase 2 FAD-binding" evidence="3">
    <location>
        <begin position="6"/>
        <end position="533"/>
    </location>
</feature>
<proteinExistence type="predicted"/>
<accession>A0ABV6ANZ2</accession>
<dbReference type="InterPro" id="IPR003953">
    <property type="entry name" value="FAD-dep_OxRdtase_2_FAD-bd"/>
</dbReference>
<organism evidence="4 5">
    <name type="scientific">Rhizobium puerariae</name>
    <dbReference type="NCBI Taxonomy" id="1585791"/>
    <lineage>
        <taxon>Bacteria</taxon>
        <taxon>Pseudomonadati</taxon>
        <taxon>Pseudomonadota</taxon>
        <taxon>Alphaproteobacteria</taxon>
        <taxon>Hyphomicrobiales</taxon>
        <taxon>Rhizobiaceae</taxon>
        <taxon>Rhizobium/Agrobacterium group</taxon>
        <taxon>Rhizobium</taxon>
    </lineage>
</organism>
<evidence type="ECO:0000313" key="4">
    <source>
        <dbReference type="EMBL" id="MFB9951804.1"/>
    </source>
</evidence>
<dbReference type="PANTHER" id="PTHR43260:SF1">
    <property type="entry name" value="KSDD-LIKE STEROID DEHYDROGENASE RV0785"/>
    <property type="match status" value="1"/>
</dbReference>
<evidence type="ECO:0000256" key="1">
    <source>
        <dbReference type="ARBA" id="ARBA00022630"/>
    </source>
</evidence>
<name>A0ABV6ANZ2_9HYPH</name>
<dbReference type="PANTHER" id="PTHR43260">
    <property type="entry name" value="3-KETOSTEROID-DELTA-1-DEHYDROGENASE"/>
    <property type="match status" value="1"/>
</dbReference>
<comment type="caution">
    <text evidence="4">The sequence shown here is derived from an EMBL/GenBank/DDBJ whole genome shotgun (WGS) entry which is preliminary data.</text>
</comment>
<sequence>MSDVADAIVVGAGLAGLVAATELADAGRRVVVVDQEPEQNLGGQAFWSLGGLFLVDSPEQRRMGIRDSFDLAWQDWLGTAGFDREEDHWPRAWAEAYVAFAGGEKRSWLRQMGHRIFPVVGWAERGGWAATSHGNSVPRFHITWGTGPGVVKPFERRARDAEKAGKIRFLWRHRVDHLIRTGNAVTGVSGAVLEASSAIRGAETSRTPVGDFEIHAPVVIVASGGIGGNQDLVRQNWPERLGRHPAFMVSGVPKHVDGRMIGIAERAGASVINRDRMWHYTEGLRNWSPVWENHGIRILPGPSSLWFDATGRRLPAPFFPGYDTLGTLQHIMASGYDYSWFVLNQSIIRKEFALSGSEQNPDLTGRDWKLTARRAIGRRATGPVEAFKKHGEDFVVAGTLSDLVAGMNRLSGTDLLKLVDIEREIRARDREIGNPFCKDAQVMGIHNARRSLGDKLVRTARPHRILDPTHGPLIAVRLNILTRKTLGGLETDLSARVLAGGGEIVPGLYAAGEAAGFGGGGMHGYRSLEGTFLGGCLFSGRAAGRAAAEAVA</sequence>
<dbReference type="Pfam" id="PF00890">
    <property type="entry name" value="FAD_binding_2"/>
    <property type="match status" value="1"/>
</dbReference>
<dbReference type="SUPFAM" id="SSF51905">
    <property type="entry name" value="FAD/NAD(P)-binding domain"/>
    <property type="match status" value="1"/>
</dbReference>
<keyword evidence="1" id="KW-0285">Flavoprotein</keyword>
<evidence type="ECO:0000259" key="3">
    <source>
        <dbReference type="Pfam" id="PF00890"/>
    </source>
</evidence>
<protein>
    <submittedName>
        <fullName evidence="4">FAD-binding dehydrogenase</fullName>
    </submittedName>
</protein>
<evidence type="ECO:0000256" key="2">
    <source>
        <dbReference type="ARBA" id="ARBA00023002"/>
    </source>
</evidence>
<dbReference type="InterPro" id="IPR036188">
    <property type="entry name" value="FAD/NAD-bd_sf"/>
</dbReference>
<evidence type="ECO:0000313" key="5">
    <source>
        <dbReference type="Proteomes" id="UP001589692"/>
    </source>
</evidence>
<gene>
    <name evidence="4" type="ORF">ACFFP0_23390</name>
</gene>
<dbReference type="PIRSF" id="PIRSF036654">
    <property type="entry name" value="UCP036654"/>
    <property type="match status" value="1"/>
</dbReference>
<keyword evidence="5" id="KW-1185">Reference proteome</keyword>
<dbReference type="EMBL" id="JBHMAA010000028">
    <property type="protein sequence ID" value="MFB9951804.1"/>
    <property type="molecule type" value="Genomic_DNA"/>
</dbReference>
<dbReference type="InterPro" id="IPR014614">
    <property type="entry name" value="KsdD_DH"/>
</dbReference>